<dbReference type="SUPFAM" id="SSF53098">
    <property type="entry name" value="Ribonuclease H-like"/>
    <property type="match status" value="1"/>
</dbReference>
<dbReference type="Pfam" id="PF13456">
    <property type="entry name" value="RVT_3"/>
    <property type="match status" value="1"/>
</dbReference>
<dbReference type="Proteomes" id="UP001358586">
    <property type="component" value="Chromosome 7"/>
</dbReference>
<dbReference type="SUPFAM" id="SSF56672">
    <property type="entry name" value="DNA/RNA polymerases"/>
    <property type="match status" value="1"/>
</dbReference>
<name>A0ABR0PEG5_GOSAR</name>
<dbReference type="CDD" id="cd01650">
    <property type="entry name" value="RT_nLTR_like"/>
    <property type="match status" value="1"/>
</dbReference>
<protein>
    <recommendedName>
        <fullName evidence="1">Reverse transcriptase domain-containing protein</fullName>
    </recommendedName>
</protein>
<reference evidence="2 3" key="1">
    <citation type="submission" date="2023-03" db="EMBL/GenBank/DDBJ databases">
        <title>WGS of Gossypium arboreum.</title>
        <authorList>
            <person name="Yu D."/>
        </authorList>
    </citation>
    <scope>NUCLEOTIDE SEQUENCE [LARGE SCALE GENOMIC DNA]</scope>
    <source>
        <tissue evidence="2">Leaf</tissue>
    </source>
</reference>
<gene>
    <name evidence="2" type="ORF">PVK06_024717</name>
</gene>
<dbReference type="InterPro" id="IPR044730">
    <property type="entry name" value="RNase_H-like_dom_plant"/>
</dbReference>
<organism evidence="2 3">
    <name type="scientific">Gossypium arboreum</name>
    <name type="common">Tree cotton</name>
    <name type="synonym">Gossypium nanking</name>
    <dbReference type="NCBI Taxonomy" id="29729"/>
    <lineage>
        <taxon>Eukaryota</taxon>
        <taxon>Viridiplantae</taxon>
        <taxon>Streptophyta</taxon>
        <taxon>Embryophyta</taxon>
        <taxon>Tracheophyta</taxon>
        <taxon>Spermatophyta</taxon>
        <taxon>Magnoliopsida</taxon>
        <taxon>eudicotyledons</taxon>
        <taxon>Gunneridae</taxon>
        <taxon>Pentapetalae</taxon>
        <taxon>rosids</taxon>
        <taxon>malvids</taxon>
        <taxon>Malvales</taxon>
        <taxon>Malvaceae</taxon>
        <taxon>Malvoideae</taxon>
        <taxon>Gossypium</taxon>
    </lineage>
</organism>
<dbReference type="InterPro" id="IPR052343">
    <property type="entry name" value="Retrotransposon-Effector_Assoc"/>
</dbReference>
<dbReference type="PANTHER" id="PTHR46890">
    <property type="entry name" value="NON-LTR RETROLELEMENT REVERSE TRANSCRIPTASE-LIKE PROTEIN-RELATED"/>
    <property type="match status" value="1"/>
</dbReference>
<evidence type="ECO:0000259" key="1">
    <source>
        <dbReference type="PROSITE" id="PS50878"/>
    </source>
</evidence>
<dbReference type="CDD" id="cd06222">
    <property type="entry name" value="RNase_H_like"/>
    <property type="match status" value="1"/>
</dbReference>
<dbReference type="Gene3D" id="3.30.420.10">
    <property type="entry name" value="Ribonuclease H-like superfamily/Ribonuclease H"/>
    <property type="match status" value="1"/>
</dbReference>
<keyword evidence="3" id="KW-1185">Reference proteome</keyword>
<evidence type="ECO:0000313" key="2">
    <source>
        <dbReference type="EMBL" id="KAK5819694.1"/>
    </source>
</evidence>
<dbReference type="PANTHER" id="PTHR46890:SF49">
    <property type="entry name" value="RNA-DIRECTED DNA POLYMERASE"/>
    <property type="match status" value="1"/>
</dbReference>
<dbReference type="Pfam" id="PF13966">
    <property type="entry name" value="zf-RVT"/>
    <property type="match status" value="1"/>
</dbReference>
<accession>A0ABR0PEG5</accession>
<sequence>MNAFRTTLEDCNLSDLGFVAKWCLDSSFEDVVRSSWNDMSGSVPNKLERLGSLVQRWSRSKINEERKNRVDLEDSLEFLFNQEPDDEILGEIIEVQLGLNLEADKEELFWEQRARVNWLKNGDRNTSFFHKIAVQRQYRNRIAELDDGNGRRFSSTEDLLCLASDYFKDLYSTSEIGFDEHVFGLVENRVSGSMNDSLLKQFTEEDISSTINMIAPLKAPGVDGFPAIFFQRYWHIIGPDISSYCLSILSGETKIGDINKTCIVLIPKVEKPKNLSQFRRISLCNVIYKIIAKVLVNQMSNVSGCCIDEAQGAFILGRLISDNVFIAYEVLHSLKMKKNGKKGNFALKLNMSKAYDRVEWDFLAGMMIKLGFHADWVVLIMRCVCSVSYSVSLNGSNGEWFLPSRGLRQGDSLSPYLFLIYDCILFGDASCEGARVVRDVIREYEMISGQRVNFDKSLIYFEANVDSITRENITSLLGVRVASSPEKYLGLPMMVGRNKTWAFSHVVDRFRNRVEGWSMRYLSIGGKEVFIKSCSGADGGRAGVLINTETNTWDNALIHNLVDETTAKRILSIPLSGANVDDMLVWKYEGSGEYTVKSGYRALSTELLQNHTYTFSNCVDYCGFYKSLWNLNIPAKIKIHIWRLINDLLPHFCNLAKRSLSVDVVCLLCKVEMEDSGHLLWSCNFLQSVRATLQIQLQDFTIIARDSEGEIVEAETYLFSNVSDACLAESRACERALLFALEKEFRCLNIKGDSLTIIKSIHKKEKDKSVIRSITHQINLLNESFDSVTYTFVPRLVNRTAHTLVMEGWRRQIFGVWTDGVPVAVKEMAMLDHQRFHGSL</sequence>
<dbReference type="InterPro" id="IPR026960">
    <property type="entry name" value="RVT-Znf"/>
</dbReference>
<dbReference type="InterPro" id="IPR043502">
    <property type="entry name" value="DNA/RNA_pol_sf"/>
</dbReference>
<comment type="caution">
    <text evidence="2">The sequence shown here is derived from an EMBL/GenBank/DDBJ whole genome shotgun (WGS) entry which is preliminary data.</text>
</comment>
<dbReference type="InterPro" id="IPR002156">
    <property type="entry name" value="RNaseH_domain"/>
</dbReference>
<dbReference type="InterPro" id="IPR036397">
    <property type="entry name" value="RNaseH_sf"/>
</dbReference>
<feature type="domain" description="Reverse transcriptase" evidence="1">
    <location>
        <begin position="247"/>
        <end position="493"/>
    </location>
</feature>
<dbReference type="InterPro" id="IPR012337">
    <property type="entry name" value="RNaseH-like_sf"/>
</dbReference>
<dbReference type="InterPro" id="IPR000477">
    <property type="entry name" value="RT_dom"/>
</dbReference>
<dbReference type="EMBL" id="JARKNE010000007">
    <property type="protein sequence ID" value="KAK5819694.1"/>
    <property type="molecule type" value="Genomic_DNA"/>
</dbReference>
<dbReference type="PROSITE" id="PS50878">
    <property type="entry name" value="RT_POL"/>
    <property type="match status" value="1"/>
</dbReference>
<evidence type="ECO:0000313" key="3">
    <source>
        <dbReference type="Proteomes" id="UP001358586"/>
    </source>
</evidence>
<dbReference type="Pfam" id="PF00078">
    <property type="entry name" value="RVT_1"/>
    <property type="match status" value="1"/>
</dbReference>
<proteinExistence type="predicted"/>